<dbReference type="EMBL" id="AWWV01013246">
    <property type="protein sequence ID" value="OMO62426.1"/>
    <property type="molecule type" value="Genomic_DNA"/>
</dbReference>
<reference evidence="1 2" key="1">
    <citation type="submission" date="2013-09" db="EMBL/GenBank/DDBJ databases">
        <title>Corchorus capsularis genome sequencing.</title>
        <authorList>
            <person name="Alam M."/>
            <person name="Haque M.S."/>
            <person name="Islam M.S."/>
            <person name="Emdad E.M."/>
            <person name="Islam M.M."/>
            <person name="Ahmed B."/>
            <person name="Halim A."/>
            <person name="Hossen Q.M.M."/>
            <person name="Hossain M.Z."/>
            <person name="Ahmed R."/>
            <person name="Khan M.M."/>
            <person name="Islam R."/>
            <person name="Rashid M.M."/>
            <person name="Khan S.A."/>
            <person name="Rahman M.S."/>
            <person name="Alam M."/>
        </authorList>
    </citation>
    <scope>NUCLEOTIDE SEQUENCE [LARGE SCALE GENOMIC DNA]</scope>
    <source>
        <strain evidence="2">cv. CVL-1</strain>
        <tissue evidence="1">Whole seedling</tissue>
    </source>
</reference>
<evidence type="ECO:0000313" key="1">
    <source>
        <dbReference type="EMBL" id="OMO62426.1"/>
    </source>
</evidence>
<sequence>MDMSLLPLILESALASTYQNCVRLSTQSWSSIAYGYFAEIAVIAADIPEDLQYCRCYKNVKKVLSKFPLFCSGNAVGVLPVGSITYKDKRLLQAAIGVFSHLTFSTVSTIASTPDPNILVEVLYFFISNEIADYLQCGASPEEFIVGREKEFQPIQGHDQKVSWHATPFEERLKKALSEQLGTLRGSFSTL</sequence>
<accession>A0A1R3GWK1</accession>
<dbReference type="Proteomes" id="UP000188268">
    <property type="component" value="Unassembled WGS sequence"/>
</dbReference>
<proteinExistence type="predicted"/>
<organism evidence="1 2">
    <name type="scientific">Corchorus capsularis</name>
    <name type="common">Jute</name>
    <dbReference type="NCBI Taxonomy" id="210143"/>
    <lineage>
        <taxon>Eukaryota</taxon>
        <taxon>Viridiplantae</taxon>
        <taxon>Streptophyta</taxon>
        <taxon>Embryophyta</taxon>
        <taxon>Tracheophyta</taxon>
        <taxon>Spermatophyta</taxon>
        <taxon>Magnoliopsida</taxon>
        <taxon>eudicotyledons</taxon>
        <taxon>Gunneridae</taxon>
        <taxon>Pentapetalae</taxon>
        <taxon>rosids</taxon>
        <taxon>malvids</taxon>
        <taxon>Malvales</taxon>
        <taxon>Malvaceae</taxon>
        <taxon>Grewioideae</taxon>
        <taxon>Apeibeae</taxon>
        <taxon>Corchorus</taxon>
    </lineage>
</organism>
<name>A0A1R3GWK1_COCAP</name>
<protein>
    <submittedName>
        <fullName evidence="1">Uncharacterized protein</fullName>
    </submittedName>
</protein>
<dbReference type="AlphaFoldDB" id="A0A1R3GWK1"/>
<gene>
    <name evidence="1" type="ORF">CCACVL1_22840</name>
</gene>
<dbReference type="Gramene" id="OMO62426">
    <property type="protein sequence ID" value="OMO62426"/>
    <property type="gene ID" value="CCACVL1_22840"/>
</dbReference>
<comment type="caution">
    <text evidence="1">The sequence shown here is derived from an EMBL/GenBank/DDBJ whole genome shotgun (WGS) entry which is preliminary data.</text>
</comment>
<keyword evidence="2" id="KW-1185">Reference proteome</keyword>
<evidence type="ECO:0000313" key="2">
    <source>
        <dbReference type="Proteomes" id="UP000188268"/>
    </source>
</evidence>
<dbReference type="OrthoDB" id="417877at2759"/>